<evidence type="ECO:0000256" key="1">
    <source>
        <dbReference type="SAM" id="MobiDB-lite"/>
    </source>
</evidence>
<proteinExistence type="predicted"/>
<dbReference type="Pfam" id="PF14918">
    <property type="entry name" value="MTBP_N"/>
    <property type="match status" value="1"/>
</dbReference>
<dbReference type="GeneID" id="106594975"/>
<dbReference type="RefSeq" id="XP_045573727.1">
    <property type="nucleotide sequence ID" value="XM_045717771.1"/>
</dbReference>
<feature type="region of interest" description="Disordered" evidence="1">
    <location>
        <begin position="124"/>
        <end position="180"/>
    </location>
</feature>
<dbReference type="Proteomes" id="UP001652741">
    <property type="component" value="Chromosome ssa05"/>
</dbReference>
<evidence type="ECO:0000313" key="4">
    <source>
        <dbReference type="RefSeq" id="XP_045573727.1"/>
    </source>
</evidence>
<organism evidence="3 4">
    <name type="scientific">Salmo salar</name>
    <name type="common">Atlantic salmon</name>
    <dbReference type="NCBI Taxonomy" id="8030"/>
    <lineage>
        <taxon>Eukaryota</taxon>
        <taxon>Metazoa</taxon>
        <taxon>Chordata</taxon>
        <taxon>Craniata</taxon>
        <taxon>Vertebrata</taxon>
        <taxon>Euteleostomi</taxon>
        <taxon>Actinopterygii</taxon>
        <taxon>Neopterygii</taxon>
        <taxon>Teleostei</taxon>
        <taxon>Protacanthopterygii</taxon>
        <taxon>Salmoniformes</taxon>
        <taxon>Salmonidae</taxon>
        <taxon>Salmoninae</taxon>
        <taxon>Salmo</taxon>
    </lineage>
</organism>
<dbReference type="InterPro" id="IPR029421">
    <property type="entry name" value="MTBP_N"/>
</dbReference>
<gene>
    <name evidence="4" type="primary">LOC106594975</name>
</gene>
<protein>
    <submittedName>
        <fullName evidence="4">Mdm2-binding protein</fullName>
    </submittedName>
</protein>
<reference evidence="4" key="1">
    <citation type="submission" date="2025-08" db="UniProtKB">
        <authorList>
            <consortium name="RefSeq"/>
        </authorList>
    </citation>
    <scope>IDENTIFICATION</scope>
</reference>
<dbReference type="PANTHER" id="PTHR14382:SF1">
    <property type="entry name" value="MDM2-BINDING PROTEIN"/>
    <property type="match status" value="1"/>
</dbReference>
<accession>A0ABM3ERP0</accession>
<dbReference type="InterPro" id="IPR039061">
    <property type="entry name" value="MTBP"/>
</dbReference>
<sequence length="180" mass="20246">MTTSVSPERARGNEFDNTKRSPHNFLFTFILNTDGRVFRGMDRYVLVVSFNQEEDKCVKALEAAKQIYDKLGNISSCPSKRRVSLFPACSLSGGPASQRWYFAVQACHGTSQFCSTEWEELGSYQKNDDQEESPSTMEACLSALDDQEEKTDQPEPQQTQLYEEAAEGLHQLSDKLPPSS</sequence>
<keyword evidence="3" id="KW-1185">Reference proteome</keyword>
<evidence type="ECO:0000313" key="3">
    <source>
        <dbReference type="Proteomes" id="UP001652741"/>
    </source>
</evidence>
<dbReference type="PANTHER" id="PTHR14382">
    <property type="entry name" value="MDM2-BINDING PROTEIN"/>
    <property type="match status" value="1"/>
</dbReference>
<feature type="domain" description="DM2" evidence="2">
    <location>
        <begin position="41"/>
        <end position="179"/>
    </location>
</feature>
<name>A0ABM3ERP0_SALSA</name>
<evidence type="ECO:0000259" key="2">
    <source>
        <dbReference type="Pfam" id="PF14918"/>
    </source>
</evidence>